<evidence type="ECO:0000256" key="1">
    <source>
        <dbReference type="SAM" id="MobiDB-lite"/>
    </source>
</evidence>
<feature type="region of interest" description="Disordered" evidence="1">
    <location>
        <begin position="13"/>
        <end position="114"/>
    </location>
</feature>
<accession>A0ABD6AFP4</accession>
<feature type="compositionally biased region" description="Low complexity" evidence="1">
    <location>
        <begin position="21"/>
        <end position="33"/>
    </location>
</feature>
<proteinExistence type="predicted"/>
<dbReference type="EMBL" id="JBHTBL010000001">
    <property type="protein sequence ID" value="MFC7323076.1"/>
    <property type="molecule type" value="Genomic_DNA"/>
</dbReference>
<dbReference type="AlphaFoldDB" id="A0ABD6AFP4"/>
<organism evidence="2 3">
    <name type="scientific">Halorubrum rutilum</name>
    <dbReference type="NCBI Taxonomy" id="1364933"/>
    <lineage>
        <taxon>Archaea</taxon>
        <taxon>Methanobacteriati</taxon>
        <taxon>Methanobacteriota</taxon>
        <taxon>Stenosarchaea group</taxon>
        <taxon>Halobacteria</taxon>
        <taxon>Halobacteriales</taxon>
        <taxon>Haloferacaceae</taxon>
        <taxon>Halorubrum</taxon>
    </lineage>
</organism>
<evidence type="ECO:0000313" key="2">
    <source>
        <dbReference type="EMBL" id="MFC7323076.1"/>
    </source>
</evidence>
<gene>
    <name evidence="2" type="ORF">ACFQMF_00625</name>
</gene>
<feature type="compositionally biased region" description="Acidic residues" evidence="1">
    <location>
        <begin position="90"/>
        <end position="107"/>
    </location>
</feature>
<comment type="caution">
    <text evidence="2">The sequence shown here is derived from an EMBL/GenBank/DDBJ whole genome shotgun (WGS) entry which is preliminary data.</text>
</comment>
<dbReference type="Proteomes" id="UP001596545">
    <property type="component" value="Unassembled WGS sequence"/>
</dbReference>
<dbReference type="RefSeq" id="WP_256407186.1">
    <property type="nucleotide sequence ID" value="NZ_JANHDN010000001.1"/>
</dbReference>
<name>A0ABD6AFP4_9EURY</name>
<protein>
    <submittedName>
        <fullName evidence="2">Uncharacterized protein</fullName>
    </submittedName>
</protein>
<reference evidence="2 3" key="1">
    <citation type="journal article" date="2019" name="Int. J. Syst. Evol. Microbiol.">
        <title>The Global Catalogue of Microorganisms (GCM) 10K type strain sequencing project: providing services to taxonomists for standard genome sequencing and annotation.</title>
        <authorList>
            <consortium name="The Broad Institute Genomics Platform"/>
            <consortium name="The Broad Institute Genome Sequencing Center for Infectious Disease"/>
            <person name="Wu L."/>
            <person name="Ma J."/>
        </authorList>
    </citation>
    <scope>NUCLEOTIDE SEQUENCE [LARGE SCALE GENOMIC DNA]</scope>
    <source>
        <strain evidence="2 3">CGMCC 1.12554</strain>
    </source>
</reference>
<evidence type="ECO:0000313" key="3">
    <source>
        <dbReference type="Proteomes" id="UP001596545"/>
    </source>
</evidence>
<keyword evidence="3" id="KW-1185">Reference proteome</keyword>
<feature type="compositionally biased region" description="Low complexity" evidence="1">
    <location>
        <begin position="51"/>
        <end position="61"/>
    </location>
</feature>
<feature type="compositionally biased region" description="Basic and acidic residues" evidence="1">
    <location>
        <begin position="65"/>
        <end position="74"/>
    </location>
</feature>
<sequence>MGLLSRLRAWIAGTAGDDESAASSTDSEGAATAEDGESAGGDEATGLDPSAATETRTAATDDAVDALRDVRRSQEAAPADGDADSHGDVDPDEAADSDSDGDPGDPDGADRDAS</sequence>